<name>A0AA41U4M3_9ACTN</name>
<feature type="compositionally biased region" description="Low complexity" evidence="1">
    <location>
        <begin position="143"/>
        <end position="166"/>
    </location>
</feature>
<organism evidence="3 4">
    <name type="scientific">Yinghuangia soli</name>
    <dbReference type="NCBI Taxonomy" id="2908204"/>
    <lineage>
        <taxon>Bacteria</taxon>
        <taxon>Bacillati</taxon>
        <taxon>Actinomycetota</taxon>
        <taxon>Actinomycetes</taxon>
        <taxon>Kitasatosporales</taxon>
        <taxon>Streptomycetaceae</taxon>
        <taxon>Yinghuangia</taxon>
    </lineage>
</organism>
<gene>
    <name evidence="3" type="ORF">LZ495_18380</name>
</gene>
<evidence type="ECO:0000256" key="1">
    <source>
        <dbReference type="SAM" id="MobiDB-lite"/>
    </source>
</evidence>
<keyword evidence="4" id="KW-1185">Reference proteome</keyword>
<proteinExistence type="predicted"/>
<keyword evidence="2" id="KW-0472">Membrane</keyword>
<feature type="region of interest" description="Disordered" evidence="1">
    <location>
        <begin position="101"/>
        <end position="193"/>
    </location>
</feature>
<dbReference type="AlphaFoldDB" id="A0AA41U4M3"/>
<sequence>MTAMNEGSGVGGRLPQDGRPDAGGPAAPAELEALRRRLQDAVSGIQPAPDALERLRAAVPARRRRRRATVLTVAATVVVLAVATPMVRTVVITDQNAAKSGEANVFPTDGSDVPGGEDDGDDNEGSERVGAGANGNGAGSNGGRPPARSGSPSPGASSSALPGGLPNESPAPGQTAPVMPPVTTTATVGPTAVPTQLPPACTINDIEQGAGTGLAAAGPDGMAYGVVEVRNISRRDCSITGSGNVLVAAAPGNPPIQVSIKMHEAGDPAVRLPAVLPAGQPLVVPAGAAYEFQFAWLATPGPGVGGSCTPGDNPPGPPPPVPALGYMLADGGVKIAEVPLTAACGGVVYRTDVYLTGAYPRAS</sequence>
<keyword evidence="2" id="KW-1133">Transmembrane helix</keyword>
<accession>A0AA41U4M3</accession>
<protein>
    <recommendedName>
        <fullName evidence="5">DUF4232 domain-containing protein</fullName>
    </recommendedName>
</protein>
<comment type="caution">
    <text evidence="3">The sequence shown here is derived from an EMBL/GenBank/DDBJ whole genome shotgun (WGS) entry which is preliminary data.</text>
</comment>
<feature type="compositionally biased region" description="Acidic residues" evidence="1">
    <location>
        <begin position="115"/>
        <end position="124"/>
    </location>
</feature>
<evidence type="ECO:0000256" key="2">
    <source>
        <dbReference type="SAM" id="Phobius"/>
    </source>
</evidence>
<dbReference type="EMBL" id="JAKFHA010000010">
    <property type="protein sequence ID" value="MCF2529169.1"/>
    <property type="molecule type" value="Genomic_DNA"/>
</dbReference>
<reference evidence="3" key="1">
    <citation type="submission" date="2022-01" db="EMBL/GenBank/DDBJ databases">
        <title>Genome-Based Taxonomic Classification of the Phylum Actinobacteria.</title>
        <authorList>
            <person name="Gao Y."/>
        </authorList>
    </citation>
    <scope>NUCLEOTIDE SEQUENCE</scope>
    <source>
        <strain evidence="3">KLBMP 8922</strain>
    </source>
</reference>
<dbReference type="RefSeq" id="WP_235053361.1">
    <property type="nucleotide sequence ID" value="NZ_JAKFHA010000010.1"/>
</dbReference>
<feature type="region of interest" description="Disordered" evidence="1">
    <location>
        <begin position="1"/>
        <end position="29"/>
    </location>
</feature>
<feature type="transmembrane region" description="Helical" evidence="2">
    <location>
        <begin position="68"/>
        <end position="87"/>
    </location>
</feature>
<evidence type="ECO:0008006" key="5">
    <source>
        <dbReference type="Google" id="ProtNLM"/>
    </source>
</evidence>
<keyword evidence="2" id="KW-0812">Transmembrane</keyword>
<evidence type="ECO:0000313" key="4">
    <source>
        <dbReference type="Proteomes" id="UP001165378"/>
    </source>
</evidence>
<evidence type="ECO:0000313" key="3">
    <source>
        <dbReference type="EMBL" id="MCF2529169.1"/>
    </source>
</evidence>
<feature type="compositionally biased region" description="Gly residues" evidence="1">
    <location>
        <begin position="132"/>
        <end position="142"/>
    </location>
</feature>
<feature type="compositionally biased region" description="Low complexity" evidence="1">
    <location>
        <begin position="175"/>
        <end position="193"/>
    </location>
</feature>
<dbReference type="Proteomes" id="UP001165378">
    <property type="component" value="Unassembled WGS sequence"/>
</dbReference>